<dbReference type="Proteomes" id="UP000183567">
    <property type="component" value="Unassembled WGS sequence"/>
</dbReference>
<keyword evidence="3" id="KW-1185">Reference proteome</keyword>
<feature type="transmembrane region" description="Helical" evidence="1">
    <location>
        <begin position="147"/>
        <end position="168"/>
    </location>
</feature>
<evidence type="ECO:0000313" key="2">
    <source>
        <dbReference type="EMBL" id="OJA15860.1"/>
    </source>
</evidence>
<keyword evidence="1" id="KW-1133">Transmembrane helix</keyword>
<dbReference type="EMBL" id="LVVM01002827">
    <property type="protein sequence ID" value="OJA15860.1"/>
    <property type="molecule type" value="Genomic_DNA"/>
</dbReference>
<feature type="transmembrane region" description="Helical" evidence="1">
    <location>
        <begin position="29"/>
        <end position="54"/>
    </location>
</feature>
<proteinExistence type="predicted"/>
<protein>
    <submittedName>
        <fullName evidence="2">Uncharacterized protein</fullName>
    </submittedName>
</protein>
<keyword evidence="1" id="KW-0472">Membrane</keyword>
<dbReference type="OrthoDB" id="3256800at2759"/>
<sequence length="215" mass="24518">MYMQGSELTLSSLVVLLRRLFVLYDHKRVIVVPMVILYIGVFSVMMGIAIAFSVYSKAHEYVILGICAEEAPRWFLPFWMPLMAFDFIIMALAGFKSVQRYRRVPDKSWFSARFMKVLARDSFVYFAFNTLNYLFTTLIFQVAPPEFYALGASWTVVIPPIAANHLLINMEYSRFKGTSFNDTNTDTSIGYASSGHVELKRCDVQSSTTTSSDIL</sequence>
<comment type="caution">
    <text evidence="2">The sequence shown here is derived from an EMBL/GenBank/DDBJ whole genome shotgun (WGS) entry which is preliminary data.</text>
</comment>
<evidence type="ECO:0000256" key="1">
    <source>
        <dbReference type="SAM" id="Phobius"/>
    </source>
</evidence>
<keyword evidence="1" id="KW-0812">Transmembrane</keyword>
<organism evidence="2 3">
    <name type="scientific">Rhizopogon vesiculosus</name>
    <dbReference type="NCBI Taxonomy" id="180088"/>
    <lineage>
        <taxon>Eukaryota</taxon>
        <taxon>Fungi</taxon>
        <taxon>Dikarya</taxon>
        <taxon>Basidiomycota</taxon>
        <taxon>Agaricomycotina</taxon>
        <taxon>Agaricomycetes</taxon>
        <taxon>Agaricomycetidae</taxon>
        <taxon>Boletales</taxon>
        <taxon>Suillineae</taxon>
        <taxon>Rhizopogonaceae</taxon>
        <taxon>Rhizopogon</taxon>
    </lineage>
</organism>
<feature type="transmembrane region" description="Helical" evidence="1">
    <location>
        <begin position="123"/>
        <end position="141"/>
    </location>
</feature>
<dbReference type="AlphaFoldDB" id="A0A1J8QW56"/>
<accession>A0A1J8QW56</accession>
<gene>
    <name evidence="2" type="ORF">AZE42_13045</name>
</gene>
<evidence type="ECO:0000313" key="3">
    <source>
        <dbReference type="Proteomes" id="UP000183567"/>
    </source>
</evidence>
<feature type="transmembrane region" description="Helical" evidence="1">
    <location>
        <begin position="74"/>
        <end position="95"/>
    </location>
</feature>
<reference evidence="2 3" key="1">
    <citation type="submission" date="2016-03" db="EMBL/GenBank/DDBJ databases">
        <title>Comparative genomics of the ectomycorrhizal sister species Rhizopogon vinicolor and Rhizopogon vesiculosus (Basidiomycota: Boletales) reveals a divergence of the mating type B locus.</title>
        <authorList>
            <person name="Mujic A.B."/>
            <person name="Kuo A."/>
            <person name="Tritt A."/>
            <person name="Lipzen A."/>
            <person name="Chen C."/>
            <person name="Johnson J."/>
            <person name="Sharma A."/>
            <person name="Barry K."/>
            <person name="Grigoriev I.V."/>
            <person name="Spatafora J.W."/>
        </authorList>
    </citation>
    <scope>NUCLEOTIDE SEQUENCE [LARGE SCALE GENOMIC DNA]</scope>
    <source>
        <strain evidence="2 3">AM-OR11-056</strain>
    </source>
</reference>
<name>A0A1J8QW56_9AGAM</name>